<evidence type="ECO:0000313" key="2">
    <source>
        <dbReference type="EMBL" id="URE20604.1"/>
    </source>
</evidence>
<sequence length="147" mass="16103">MILPLENRDLSLLDIYPVGATSLFVSFPLEVLETTIPLDYSAFAEQTMHCSVSCLFTRRVGHSSEFYSRMPALLSDSFPYNSIFVSQRVMHVGYPQRSPARLPVPVISVGNLTWGGNGRTPMKPESHLSSSPGTCSFADDPCQGSVS</sequence>
<dbReference type="GO" id="GO:0005524">
    <property type="term" value="F:ATP binding"/>
    <property type="evidence" value="ECO:0007669"/>
    <property type="project" value="InterPro"/>
</dbReference>
<dbReference type="InterPro" id="IPR003758">
    <property type="entry name" value="LpxK"/>
</dbReference>
<dbReference type="GO" id="GO:0016020">
    <property type="term" value="C:membrane"/>
    <property type="evidence" value="ECO:0007669"/>
    <property type="project" value="GOC"/>
</dbReference>
<feature type="region of interest" description="Disordered" evidence="1">
    <location>
        <begin position="118"/>
        <end position="147"/>
    </location>
</feature>
<dbReference type="EMBL" id="CP097509">
    <property type="protein sequence ID" value="URE20604.1"/>
    <property type="molecule type" value="Genomic_DNA"/>
</dbReference>
<dbReference type="GO" id="GO:0009245">
    <property type="term" value="P:lipid A biosynthetic process"/>
    <property type="evidence" value="ECO:0007669"/>
    <property type="project" value="InterPro"/>
</dbReference>
<evidence type="ECO:0000313" key="3">
    <source>
        <dbReference type="Proteomes" id="UP001055439"/>
    </source>
</evidence>
<evidence type="ECO:0000256" key="1">
    <source>
        <dbReference type="SAM" id="MobiDB-lite"/>
    </source>
</evidence>
<dbReference type="Proteomes" id="UP001055439">
    <property type="component" value="Chromosome 7"/>
</dbReference>
<dbReference type="Pfam" id="PF02606">
    <property type="entry name" value="LpxK"/>
    <property type="match status" value="1"/>
</dbReference>
<organism evidence="2 3">
    <name type="scientific">Musa troglodytarum</name>
    <name type="common">fe'i banana</name>
    <dbReference type="NCBI Taxonomy" id="320322"/>
    <lineage>
        <taxon>Eukaryota</taxon>
        <taxon>Viridiplantae</taxon>
        <taxon>Streptophyta</taxon>
        <taxon>Embryophyta</taxon>
        <taxon>Tracheophyta</taxon>
        <taxon>Spermatophyta</taxon>
        <taxon>Magnoliopsida</taxon>
        <taxon>Liliopsida</taxon>
        <taxon>Zingiberales</taxon>
        <taxon>Musaceae</taxon>
        <taxon>Musa</taxon>
    </lineage>
</organism>
<proteinExistence type="predicted"/>
<keyword evidence="3" id="KW-1185">Reference proteome</keyword>
<dbReference type="AlphaFoldDB" id="A0A9E7GYU4"/>
<gene>
    <name evidence="2" type="ORF">MUK42_16075</name>
</gene>
<dbReference type="OrthoDB" id="779551at2759"/>
<name>A0A9E7GYU4_9LILI</name>
<dbReference type="GO" id="GO:0009029">
    <property type="term" value="F:lipid-A 4'-kinase activity"/>
    <property type="evidence" value="ECO:0007669"/>
    <property type="project" value="InterPro"/>
</dbReference>
<accession>A0A9E7GYU4</accession>
<protein>
    <submittedName>
        <fullName evidence="2">Uncharacterized protein</fullName>
    </submittedName>
</protein>
<reference evidence="2" key="1">
    <citation type="submission" date="2022-05" db="EMBL/GenBank/DDBJ databases">
        <title>The Musa troglodytarum L. genome provides insights into the mechanism of non-climacteric behaviour and enrichment of carotenoids.</title>
        <authorList>
            <person name="Wang J."/>
        </authorList>
    </citation>
    <scope>NUCLEOTIDE SEQUENCE</scope>
    <source>
        <tissue evidence="2">Leaf</tissue>
    </source>
</reference>